<dbReference type="InterPro" id="IPR004095">
    <property type="entry name" value="TGS"/>
</dbReference>
<dbReference type="Pfam" id="PF04607">
    <property type="entry name" value="RelA_SpoT"/>
    <property type="match status" value="1"/>
</dbReference>
<dbReference type="Pfam" id="PF19296">
    <property type="entry name" value="RelA_AH_RIS"/>
    <property type="match status" value="1"/>
</dbReference>
<evidence type="ECO:0000256" key="2">
    <source>
        <dbReference type="ARBA" id="ARBA00013251"/>
    </source>
</evidence>
<dbReference type="InterPro" id="IPR003607">
    <property type="entry name" value="HD/PDEase_dom"/>
</dbReference>
<dbReference type="InterPro" id="IPR045600">
    <property type="entry name" value="RelA/SpoT_AH_RIS"/>
</dbReference>
<dbReference type="EC" id="2.7.6.5" evidence="2"/>
<dbReference type="SUPFAM" id="SSF109604">
    <property type="entry name" value="HD-domain/PDEase-like"/>
    <property type="match status" value="1"/>
</dbReference>
<dbReference type="InterPro" id="IPR012676">
    <property type="entry name" value="TGS-like"/>
</dbReference>
<dbReference type="InterPro" id="IPR004811">
    <property type="entry name" value="RelA/Spo_fam"/>
</dbReference>
<dbReference type="CDD" id="cd00077">
    <property type="entry name" value="HDc"/>
    <property type="match status" value="1"/>
</dbReference>
<dbReference type="NCBIfam" id="TIGR00691">
    <property type="entry name" value="spoT_relA"/>
    <property type="match status" value="1"/>
</dbReference>
<comment type="function">
    <text evidence="4">In eubacteria ppGpp (guanosine 3'-diphosphate 5'-diphosphate) is a mediator of the stringent response that coordinates a variety of cellular activities in response to changes in nutritional abundance.</text>
</comment>
<dbReference type="CDD" id="cd01668">
    <property type="entry name" value="TGS_RSH"/>
    <property type="match status" value="1"/>
</dbReference>
<dbReference type="PROSITE" id="PS51880">
    <property type="entry name" value="TGS"/>
    <property type="match status" value="1"/>
</dbReference>
<protein>
    <recommendedName>
        <fullName evidence="2">GTP diphosphokinase</fullName>
        <ecNumber evidence="2">2.7.6.5</ecNumber>
    </recommendedName>
</protein>
<evidence type="ECO:0000313" key="7">
    <source>
        <dbReference type="EMBL" id="HIR40140.1"/>
    </source>
</evidence>
<dbReference type="GO" id="GO:0008728">
    <property type="term" value="F:GTP diphosphokinase activity"/>
    <property type="evidence" value="ECO:0007669"/>
    <property type="project" value="UniProtKB-EC"/>
</dbReference>
<evidence type="ECO:0000256" key="3">
    <source>
        <dbReference type="ARBA" id="ARBA00048244"/>
    </source>
</evidence>
<comment type="pathway">
    <text evidence="1">Purine metabolism; ppGpp biosynthesis; ppGpp from GTP: step 1/2.</text>
</comment>
<feature type="domain" description="HD" evidence="5">
    <location>
        <begin position="42"/>
        <end position="141"/>
    </location>
</feature>
<dbReference type="Pfam" id="PF13291">
    <property type="entry name" value="ACT_4"/>
    <property type="match status" value="1"/>
</dbReference>
<dbReference type="SMART" id="SM00471">
    <property type="entry name" value="HDc"/>
    <property type="match status" value="1"/>
</dbReference>
<dbReference type="PANTHER" id="PTHR21262">
    <property type="entry name" value="GUANOSINE-3',5'-BIS DIPHOSPHATE 3'-PYROPHOSPHOHYDROLASE"/>
    <property type="match status" value="1"/>
</dbReference>
<dbReference type="SMART" id="SM00954">
    <property type="entry name" value="RelA_SpoT"/>
    <property type="match status" value="1"/>
</dbReference>
<dbReference type="Gene3D" id="3.10.20.30">
    <property type="match status" value="1"/>
</dbReference>
<reference evidence="7" key="1">
    <citation type="submission" date="2020-10" db="EMBL/GenBank/DDBJ databases">
        <authorList>
            <person name="Gilroy R."/>
        </authorList>
    </citation>
    <scope>NUCLEOTIDE SEQUENCE</scope>
    <source>
        <strain evidence="7">ChiW25-3613</strain>
    </source>
</reference>
<sequence length="711" mass="80751">MKTVLDKIYENYPEQEREMLLSAYKYAEQMHANQKRASGEPYFTHPCAVAEILIDLGLDAPTVAAAFLHDVIEDTPATKDDIISRFGEEVYTLVDGVTKLDKIHYQTHEEEDIENFRKIFVAMANDVRVIIIKLADRLHNMRSLNFLSDERQQRIAKETLEIYTPLAGRLGISQIKCELEDLCLKYLDPKAYEYLVTNIHQKLEERRAFIDACVKELKEILDESGIKGDVFGRPKHFYSIYKKMKNSGKTLDQIYDLSAVRVIVNTTEECYEVLGKIHKKWKPVPGRIKDYIAMPKRNMYQSLHTTVVTDFGKVFEIQIRTFEMHHMAEYGIAAHWRYKEQKGGQDNNFDARLAWIRDVMDWEGSTGSAKEFVESLKTDLYTNELLVFTPHGKVISLPLEATPIDFAYAIHSEVGNKCVGAKVNSKIVPLNSTLHTGDVVEILTSPNSKGPSWDWLKYVKSGSARAKIRQFFKKEMKEENARTGKSMLEAEARRRGYNLNDLLNNDSFEKLSQKLVFSSMDEMFASVGYGAVSVNQIIYKLIDYYKKAIPKEPGSTLPGKSGKASESSVTVRGMAGLMVRFARCCNPVPGDDIVGFVSRGRGVIVHRKDCPNLKDYDPDRIQPAQWTADTGSEFIVGIRVVADDHDGLVAFVTSEIAAMHLSLTQIVGRLDKSKQAVVDINVRLNKRSDLDLLINHLKKDKRMIDVYRTSG</sequence>
<dbReference type="PROSITE" id="PS51831">
    <property type="entry name" value="HD"/>
    <property type="match status" value="1"/>
</dbReference>
<organism evidence="7 8">
    <name type="scientific">Candidatus Coproplasma stercoripullorum</name>
    <dbReference type="NCBI Taxonomy" id="2840751"/>
    <lineage>
        <taxon>Bacteria</taxon>
        <taxon>Bacillati</taxon>
        <taxon>Bacillota</taxon>
        <taxon>Clostridia</taxon>
        <taxon>Eubacteriales</taxon>
        <taxon>Candidatus Coproplasma</taxon>
    </lineage>
</organism>
<comment type="catalytic activity">
    <reaction evidence="3">
        <text>GTP + ATP = guanosine 3'-diphosphate 5'-triphosphate + AMP</text>
        <dbReference type="Rhea" id="RHEA:22088"/>
        <dbReference type="ChEBI" id="CHEBI:30616"/>
        <dbReference type="ChEBI" id="CHEBI:37565"/>
        <dbReference type="ChEBI" id="CHEBI:142410"/>
        <dbReference type="ChEBI" id="CHEBI:456215"/>
        <dbReference type="EC" id="2.7.6.5"/>
    </reaction>
</comment>
<dbReference type="GO" id="GO:0015969">
    <property type="term" value="P:guanosine tetraphosphate metabolic process"/>
    <property type="evidence" value="ECO:0007669"/>
    <property type="project" value="InterPro"/>
</dbReference>
<evidence type="ECO:0000256" key="1">
    <source>
        <dbReference type="ARBA" id="ARBA00004976"/>
    </source>
</evidence>
<dbReference type="InterPro" id="IPR033655">
    <property type="entry name" value="TGS_RelA/SpoT"/>
</dbReference>
<dbReference type="InterPro" id="IPR043519">
    <property type="entry name" value="NT_sf"/>
</dbReference>
<feature type="domain" description="TGS" evidence="6">
    <location>
        <begin position="379"/>
        <end position="444"/>
    </location>
</feature>
<dbReference type="Pfam" id="PF13328">
    <property type="entry name" value="HD_4"/>
    <property type="match status" value="1"/>
</dbReference>
<comment type="caution">
    <text evidence="7">The sequence shown here is derived from an EMBL/GenBank/DDBJ whole genome shotgun (WGS) entry which is preliminary data.</text>
</comment>
<dbReference type="CDD" id="cd05399">
    <property type="entry name" value="NT_Rel-Spo_like"/>
    <property type="match status" value="1"/>
</dbReference>
<dbReference type="FunFam" id="1.10.3210.10:FF:000001">
    <property type="entry name" value="GTP pyrophosphokinase RelA"/>
    <property type="match status" value="1"/>
</dbReference>
<dbReference type="PANTHER" id="PTHR21262:SF31">
    <property type="entry name" value="GTP PYROPHOSPHOKINASE"/>
    <property type="match status" value="1"/>
</dbReference>
<dbReference type="InterPro" id="IPR002912">
    <property type="entry name" value="ACT_dom"/>
</dbReference>
<dbReference type="InterPro" id="IPR006674">
    <property type="entry name" value="HD_domain"/>
</dbReference>
<reference evidence="7" key="2">
    <citation type="journal article" date="2021" name="PeerJ">
        <title>Extensive microbial diversity within the chicken gut microbiome revealed by metagenomics and culture.</title>
        <authorList>
            <person name="Gilroy R."/>
            <person name="Ravi A."/>
            <person name="Getino M."/>
            <person name="Pursley I."/>
            <person name="Horton D.L."/>
            <person name="Alikhan N.F."/>
            <person name="Baker D."/>
            <person name="Gharbi K."/>
            <person name="Hall N."/>
            <person name="Watson M."/>
            <person name="Adriaenssens E.M."/>
            <person name="Foster-Nyarko E."/>
            <person name="Jarju S."/>
            <person name="Secka A."/>
            <person name="Antonio M."/>
            <person name="Oren A."/>
            <person name="Chaudhuri R.R."/>
            <person name="La Ragione R."/>
            <person name="Hildebrand F."/>
            <person name="Pallen M.J."/>
        </authorList>
    </citation>
    <scope>NUCLEOTIDE SEQUENCE</scope>
    <source>
        <strain evidence="7">ChiW25-3613</strain>
    </source>
</reference>
<name>A0A9D1DD24_9FIRM</name>
<dbReference type="Gene3D" id="1.10.3210.10">
    <property type="entry name" value="Hypothetical protein af1432"/>
    <property type="match status" value="1"/>
</dbReference>
<dbReference type="Gene3D" id="3.30.70.260">
    <property type="match status" value="1"/>
</dbReference>
<dbReference type="GO" id="GO:0005886">
    <property type="term" value="C:plasma membrane"/>
    <property type="evidence" value="ECO:0007669"/>
    <property type="project" value="TreeGrafter"/>
</dbReference>
<gene>
    <name evidence="7" type="ORF">IAB90_07155</name>
</gene>
<accession>A0A9D1DD24</accession>
<dbReference type="SUPFAM" id="SSF81301">
    <property type="entry name" value="Nucleotidyltransferase"/>
    <property type="match status" value="1"/>
</dbReference>
<dbReference type="EMBL" id="DVHB01000127">
    <property type="protein sequence ID" value="HIR40140.1"/>
    <property type="molecule type" value="Genomic_DNA"/>
</dbReference>
<proteinExistence type="inferred from homology"/>
<evidence type="ECO:0000259" key="5">
    <source>
        <dbReference type="PROSITE" id="PS51831"/>
    </source>
</evidence>
<dbReference type="FunFam" id="3.10.20.30:FF:000002">
    <property type="entry name" value="GTP pyrophosphokinase (RelA/SpoT)"/>
    <property type="match status" value="1"/>
</dbReference>
<evidence type="ECO:0000256" key="4">
    <source>
        <dbReference type="RuleBase" id="RU003847"/>
    </source>
</evidence>
<dbReference type="AlphaFoldDB" id="A0A9D1DD24"/>
<evidence type="ECO:0000259" key="6">
    <source>
        <dbReference type="PROSITE" id="PS51880"/>
    </source>
</evidence>
<dbReference type="InterPro" id="IPR012675">
    <property type="entry name" value="Beta-grasp_dom_sf"/>
</dbReference>
<dbReference type="InterPro" id="IPR007685">
    <property type="entry name" value="RelA_SpoT"/>
</dbReference>
<dbReference type="SUPFAM" id="SSF81271">
    <property type="entry name" value="TGS-like"/>
    <property type="match status" value="1"/>
</dbReference>
<comment type="similarity">
    <text evidence="4">Belongs to the relA/spoT family.</text>
</comment>
<dbReference type="Pfam" id="PF02824">
    <property type="entry name" value="TGS"/>
    <property type="match status" value="1"/>
</dbReference>
<dbReference type="Proteomes" id="UP000824179">
    <property type="component" value="Unassembled WGS sequence"/>
</dbReference>
<evidence type="ECO:0000313" key="8">
    <source>
        <dbReference type="Proteomes" id="UP000824179"/>
    </source>
</evidence>
<dbReference type="Gene3D" id="3.30.460.10">
    <property type="entry name" value="Beta Polymerase, domain 2"/>
    <property type="match status" value="1"/>
</dbReference>
<dbReference type="FunFam" id="3.30.460.10:FF:000001">
    <property type="entry name" value="GTP pyrophosphokinase RelA"/>
    <property type="match status" value="1"/>
</dbReference>